<dbReference type="Gene3D" id="3.80.10.10">
    <property type="entry name" value="Ribonuclease Inhibitor"/>
    <property type="match status" value="1"/>
</dbReference>
<protein>
    <recommendedName>
        <fullName evidence="3">F-box domain-containing protein</fullName>
    </recommendedName>
</protein>
<proteinExistence type="predicted"/>
<dbReference type="SUPFAM" id="SSF52058">
    <property type="entry name" value="L domain-like"/>
    <property type="match status" value="1"/>
</dbReference>
<evidence type="ECO:0008006" key="3">
    <source>
        <dbReference type="Google" id="ProtNLM"/>
    </source>
</evidence>
<dbReference type="Proteomes" id="UP000184330">
    <property type="component" value="Unassembled WGS sequence"/>
</dbReference>
<organism evidence="1 2">
    <name type="scientific">Phialocephala subalpina</name>
    <dbReference type="NCBI Taxonomy" id="576137"/>
    <lineage>
        <taxon>Eukaryota</taxon>
        <taxon>Fungi</taxon>
        <taxon>Dikarya</taxon>
        <taxon>Ascomycota</taxon>
        <taxon>Pezizomycotina</taxon>
        <taxon>Leotiomycetes</taxon>
        <taxon>Helotiales</taxon>
        <taxon>Mollisiaceae</taxon>
        <taxon>Phialocephala</taxon>
        <taxon>Phialocephala fortinii species complex</taxon>
    </lineage>
</organism>
<name>A0A1L7XL44_9HELO</name>
<dbReference type="AlphaFoldDB" id="A0A1L7XL44"/>
<sequence>MLLQEINTDILRDIASSLASSPNTTSIDILSLAQTCRSLYAVARHFVPSSLYLEIPSSKYQLLKRMLNENPTYGLGVRSLNIQASKTTQESTRTQVFEFLQKLPNLTTLFALDPKFSVRLASLILSPELQFRTSLQKLLLGDRDLTSRELLDITRLPHLQHLVVRLMTDLDDHKEDEQPPIQSSNSLQHLKFRGCQIRSQTLSKILSSANSLQTLSCTAPLHGTITKSMLAGEISIAAKFSPEKILRCLMLVSRTLVNLGMHTNGQEWAGHDETRLNLSEFTALRSISASAEIFLPPLLLGISRDGLYRLLPPSLRNLKVSVIAQLQCPSILRLLTLLTNQRTSVHFWIQRWDIL</sequence>
<keyword evidence="2" id="KW-1185">Reference proteome</keyword>
<accession>A0A1L7XL44</accession>
<reference evidence="1 2" key="1">
    <citation type="submission" date="2016-03" db="EMBL/GenBank/DDBJ databases">
        <authorList>
            <person name="Ploux O."/>
        </authorList>
    </citation>
    <scope>NUCLEOTIDE SEQUENCE [LARGE SCALE GENOMIC DNA]</scope>
    <source>
        <strain evidence="1 2">UAMH 11012</strain>
    </source>
</reference>
<dbReference type="InterPro" id="IPR032675">
    <property type="entry name" value="LRR_dom_sf"/>
</dbReference>
<evidence type="ECO:0000313" key="1">
    <source>
        <dbReference type="EMBL" id="CZR65780.1"/>
    </source>
</evidence>
<dbReference type="EMBL" id="FJOG01000033">
    <property type="protein sequence ID" value="CZR65780.1"/>
    <property type="molecule type" value="Genomic_DNA"/>
</dbReference>
<dbReference type="OrthoDB" id="3522729at2759"/>
<gene>
    <name evidence="1" type="ORF">PAC_15680</name>
</gene>
<evidence type="ECO:0000313" key="2">
    <source>
        <dbReference type="Proteomes" id="UP000184330"/>
    </source>
</evidence>